<dbReference type="Proteomes" id="UP001212189">
    <property type="component" value="Chromosome"/>
</dbReference>
<accession>A0AAE9VQQ5</accession>
<dbReference type="RefSeq" id="WP_269819270.1">
    <property type="nucleotide sequence ID" value="NZ_CP114976.1"/>
</dbReference>
<keyword evidence="2" id="KW-1185">Reference proteome</keyword>
<evidence type="ECO:0000313" key="1">
    <source>
        <dbReference type="EMBL" id="WBE26348.1"/>
    </source>
</evidence>
<evidence type="ECO:0000313" key="2">
    <source>
        <dbReference type="Proteomes" id="UP001212189"/>
    </source>
</evidence>
<reference evidence="1 2" key="1">
    <citation type="submission" date="2022-12" db="EMBL/GenBank/DDBJ databases">
        <title>Coexistence and Characterization of a Novel Tigecycline Resistance gene tet(X) variant and blaNDM-1 in a Pseudomonas caeni Isolate of Chicken Origin.</title>
        <authorList>
            <person name="Lu X."/>
            <person name="Zhang L."/>
            <person name="Li R."/>
            <person name="Wang Z."/>
        </authorList>
    </citation>
    <scope>NUCLEOTIDE SEQUENCE [LARGE SCALE GENOMIC DNA]</scope>
    <source>
        <strain evidence="1 2">CE14</strain>
    </source>
</reference>
<name>A0AAE9VQQ5_9GAMM</name>
<organism evidence="1 2">
    <name type="scientific">Denitrificimonas caeni</name>
    <dbReference type="NCBI Taxonomy" id="521720"/>
    <lineage>
        <taxon>Bacteria</taxon>
        <taxon>Pseudomonadati</taxon>
        <taxon>Pseudomonadota</taxon>
        <taxon>Gammaproteobacteria</taxon>
        <taxon>Pseudomonadales</taxon>
        <taxon>Pseudomonadaceae</taxon>
        <taxon>Denitrificimonas</taxon>
    </lineage>
</organism>
<protein>
    <submittedName>
        <fullName evidence="1">Uncharacterized protein</fullName>
    </submittedName>
</protein>
<gene>
    <name evidence="1" type="ORF">O6P33_05855</name>
</gene>
<dbReference type="KEGG" id="dce:O6P33_05855"/>
<proteinExistence type="predicted"/>
<dbReference type="EMBL" id="CP114976">
    <property type="protein sequence ID" value="WBE26348.1"/>
    <property type="molecule type" value="Genomic_DNA"/>
</dbReference>
<dbReference type="AlphaFoldDB" id="A0AAE9VQQ5"/>
<sequence>MKKYATVIISMVMGMQIQIANAESSAQILEFRKPQVDIYNSTGTEHIKRIDSATISMPVPVLEALNSGFFVIELDGEKRAVRKRAVRSNYVYEMKSKCSNELQGNKTGSSRGLGDGEC</sequence>